<dbReference type="RefSeq" id="WP_119591800.1">
    <property type="nucleotide sequence ID" value="NZ_QXFM01000030.1"/>
</dbReference>
<dbReference type="Pfam" id="PF03061">
    <property type="entry name" value="4HBT"/>
    <property type="match status" value="1"/>
</dbReference>
<organism evidence="2 3">
    <name type="scientific">Aurantiacibacter xanthus</name>
    <dbReference type="NCBI Taxonomy" id="1784712"/>
    <lineage>
        <taxon>Bacteria</taxon>
        <taxon>Pseudomonadati</taxon>
        <taxon>Pseudomonadota</taxon>
        <taxon>Alphaproteobacteria</taxon>
        <taxon>Sphingomonadales</taxon>
        <taxon>Erythrobacteraceae</taxon>
        <taxon>Aurantiacibacter</taxon>
    </lineage>
</organism>
<dbReference type="AlphaFoldDB" id="A0A3A1PAX8"/>
<dbReference type="CDD" id="cd03443">
    <property type="entry name" value="PaaI_thioesterase"/>
    <property type="match status" value="1"/>
</dbReference>
<keyword evidence="3" id="KW-1185">Reference proteome</keyword>
<accession>A0A3A1PAX8</accession>
<comment type="caution">
    <text evidence="2">The sequence shown here is derived from an EMBL/GenBank/DDBJ whole genome shotgun (WGS) entry which is preliminary data.</text>
</comment>
<feature type="domain" description="Thioesterase" evidence="1">
    <location>
        <begin position="62"/>
        <end position="136"/>
    </location>
</feature>
<protein>
    <submittedName>
        <fullName evidence="2">PaaI family thioesterase</fullName>
    </submittedName>
</protein>
<dbReference type="Proteomes" id="UP000265366">
    <property type="component" value="Unassembled WGS sequence"/>
</dbReference>
<evidence type="ECO:0000313" key="3">
    <source>
        <dbReference type="Proteomes" id="UP000265366"/>
    </source>
</evidence>
<dbReference type="SUPFAM" id="SSF54637">
    <property type="entry name" value="Thioesterase/thiol ester dehydrase-isomerase"/>
    <property type="match status" value="1"/>
</dbReference>
<dbReference type="EMBL" id="QXFM01000030">
    <property type="protein sequence ID" value="RIV90897.1"/>
    <property type="molecule type" value="Genomic_DNA"/>
</dbReference>
<evidence type="ECO:0000313" key="2">
    <source>
        <dbReference type="EMBL" id="RIV90897.1"/>
    </source>
</evidence>
<reference evidence="2 3" key="1">
    <citation type="submission" date="2018-08" db="EMBL/GenBank/DDBJ databases">
        <title>Erythrobacter zhengii sp.nov., a bacterium isolated from deep-sea sediment.</title>
        <authorList>
            <person name="Fang C."/>
            <person name="Wu Y.-H."/>
            <person name="Sun C."/>
            <person name="Wang H."/>
            <person name="Cheng H."/>
            <person name="Meng F.-X."/>
            <person name="Wang C.-S."/>
            <person name="Xu X.-W."/>
        </authorList>
    </citation>
    <scope>NUCLEOTIDE SEQUENCE [LARGE SCALE GENOMIC DNA]</scope>
    <source>
        <strain evidence="2 3">CCTCC AB 2015396</strain>
    </source>
</reference>
<dbReference type="GO" id="GO:0016790">
    <property type="term" value="F:thiolester hydrolase activity"/>
    <property type="evidence" value="ECO:0007669"/>
    <property type="project" value="UniProtKB-ARBA"/>
</dbReference>
<dbReference type="OrthoDB" id="5741080at2"/>
<gene>
    <name evidence="2" type="ORF">D2V17_03775</name>
</gene>
<sequence>MADANEPAQRREHPDYPGWIDAAFGEPEHYNRAVMGTLLIRRDSPQVARLRMIPEERHKNQYGVVHGGMILGLIDIAGFAGATELTDGTFPGGVTIELTNHFVGAADPDQPLDATVEVIRETGKMVFVRGTVEQDGVILGSWSSILRKISPR</sequence>
<dbReference type="InterPro" id="IPR029069">
    <property type="entry name" value="HotDog_dom_sf"/>
</dbReference>
<proteinExistence type="predicted"/>
<evidence type="ECO:0000259" key="1">
    <source>
        <dbReference type="Pfam" id="PF03061"/>
    </source>
</evidence>
<dbReference type="InterPro" id="IPR006683">
    <property type="entry name" value="Thioestr_dom"/>
</dbReference>
<name>A0A3A1PAX8_9SPHN</name>
<dbReference type="Gene3D" id="3.10.129.10">
    <property type="entry name" value="Hotdog Thioesterase"/>
    <property type="match status" value="1"/>
</dbReference>